<comment type="similarity">
    <text evidence="1">Belongs to the protein kinase superfamily. STE Ser/Thr protein kinase family. STE20 subfamily.</text>
</comment>
<name>A0A218V568_9PASE</name>
<dbReference type="EC" id="2.7.11.1" evidence="2"/>
<comment type="caution">
    <text evidence="6">The sequence shown here is derived from an EMBL/GenBank/DDBJ whole genome shotgun (WGS) entry which is preliminary data.</text>
</comment>
<reference evidence="6 7" key="1">
    <citation type="submission" date="2017-05" db="EMBL/GenBank/DDBJ databases">
        <title>Genome of assembly of the Bengalese finch, Lonchura striata domestica.</title>
        <authorList>
            <person name="Colquitt B.M."/>
            <person name="Brainard M.S."/>
        </authorList>
    </citation>
    <scope>NUCLEOTIDE SEQUENCE [LARGE SCALE GENOMIC DNA]</scope>
    <source>
        <strain evidence="6">White83orange57</strain>
    </source>
</reference>
<dbReference type="Pfam" id="PF00069">
    <property type="entry name" value="Pkinase"/>
    <property type="match status" value="1"/>
</dbReference>
<keyword evidence="7" id="KW-1185">Reference proteome</keyword>
<dbReference type="GO" id="GO:0004674">
    <property type="term" value="F:protein serine/threonine kinase activity"/>
    <property type="evidence" value="ECO:0007669"/>
    <property type="project" value="UniProtKB-EC"/>
</dbReference>
<dbReference type="PROSITE" id="PS00108">
    <property type="entry name" value="PROTEIN_KINASE_ST"/>
    <property type="match status" value="1"/>
</dbReference>
<dbReference type="InterPro" id="IPR000719">
    <property type="entry name" value="Prot_kinase_dom"/>
</dbReference>
<evidence type="ECO:0000313" key="6">
    <source>
        <dbReference type="EMBL" id="OWK60870.1"/>
    </source>
</evidence>
<evidence type="ECO:0000259" key="5">
    <source>
        <dbReference type="PROSITE" id="PS50011"/>
    </source>
</evidence>
<keyword evidence="4" id="KW-0067">ATP-binding</keyword>
<dbReference type="Gene3D" id="1.10.510.10">
    <property type="entry name" value="Transferase(Phosphotransferase) domain 1"/>
    <property type="match status" value="1"/>
</dbReference>
<dbReference type="GO" id="GO:0005524">
    <property type="term" value="F:ATP binding"/>
    <property type="evidence" value="ECO:0007669"/>
    <property type="project" value="UniProtKB-KW"/>
</dbReference>
<dbReference type="EMBL" id="MUZQ01000050">
    <property type="protein sequence ID" value="OWK60870.1"/>
    <property type="molecule type" value="Genomic_DNA"/>
</dbReference>
<keyword evidence="6" id="KW-0418">Kinase</keyword>
<dbReference type="PANTHER" id="PTHR45832:SF22">
    <property type="entry name" value="SERINE_THREONINE-PROTEIN KINASE SAMKA-RELATED"/>
    <property type="match status" value="1"/>
</dbReference>
<dbReference type="Proteomes" id="UP000197619">
    <property type="component" value="Unassembled WGS sequence"/>
</dbReference>
<dbReference type="InterPro" id="IPR011009">
    <property type="entry name" value="Kinase-like_dom_sf"/>
</dbReference>
<keyword evidence="6" id="KW-0808">Transferase</keyword>
<organism evidence="6 7">
    <name type="scientific">Lonchura striata</name>
    <name type="common">white-rumped munia</name>
    <dbReference type="NCBI Taxonomy" id="40157"/>
    <lineage>
        <taxon>Eukaryota</taxon>
        <taxon>Metazoa</taxon>
        <taxon>Chordata</taxon>
        <taxon>Craniata</taxon>
        <taxon>Vertebrata</taxon>
        <taxon>Euteleostomi</taxon>
        <taxon>Archelosauria</taxon>
        <taxon>Archosauria</taxon>
        <taxon>Dinosauria</taxon>
        <taxon>Saurischia</taxon>
        <taxon>Theropoda</taxon>
        <taxon>Coelurosauria</taxon>
        <taxon>Aves</taxon>
        <taxon>Neognathae</taxon>
        <taxon>Neoaves</taxon>
        <taxon>Telluraves</taxon>
        <taxon>Australaves</taxon>
        <taxon>Passeriformes</taxon>
        <taxon>Passeroidea</taxon>
        <taxon>Estrildidae</taxon>
        <taxon>Estrildinae</taxon>
        <taxon>Lonchura</taxon>
    </lineage>
</organism>
<accession>A0A218V568</accession>
<dbReference type="InterPro" id="IPR008271">
    <property type="entry name" value="Ser/Thr_kinase_AS"/>
</dbReference>
<evidence type="ECO:0000256" key="4">
    <source>
        <dbReference type="ARBA" id="ARBA00022840"/>
    </source>
</evidence>
<dbReference type="AlphaFoldDB" id="A0A218V568"/>
<dbReference type="PROSITE" id="PS50011">
    <property type="entry name" value="PROTEIN_KINASE_DOM"/>
    <property type="match status" value="1"/>
</dbReference>
<evidence type="ECO:0000256" key="3">
    <source>
        <dbReference type="ARBA" id="ARBA00022741"/>
    </source>
</evidence>
<dbReference type="SUPFAM" id="SSF56112">
    <property type="entry name" value="Protein kinase-like (PK-like)"/>
    <property type="match status" value="1"/>
</dbReference>
<protein>
    <recommendedName>
        <fullName evidence="2">non-specific serine/threonine protein kinase</fullName>
        <ecNumber evidence="2">2.7.11.1</ecNumber>
    </recommendedName>
</protein>
<dbReference type="InterPro" id="IPR051931">
    <property type="entry name" value="PAK3-like"/>
</dbReference>
<proteinExistence type="inferred from homology"/>
<dbReference type="Gene3D" id="3.30.200.20">
    <property type="entry name" value="Phosphorylase Kinase, domain 1"/>
    <property type="match status" value="1"/>
</dbReference>
<dbReference type="SMART" id="SM00220">
    <property type="entry name" value="S_TKc"/>
    <property type="match status" value="1"/>
</dbReference>
<evidence type="ECO:0000256" key="1">
    <source>
        <dbReference type="ARBA" id="ARBA00008874"/>
    </source>
</evidence>
<sequence length="310" mass="34512">MERMHKVLLQYRLAEQKQMEAGSAIKAVAAAVFSKEASSLQPENLSMSSSPCSSQERQKQFLKLLRRVVAIKQLNLQCQGCKDVLKEILVMNENKNPNIVTYLWLPWTFVPQGGPLNNLKIDLRNLALLLSQQHCLQGLAFLHANQVIHRDIKSDNIILSQDGSIKLGGHSWSGAALWGGSPPEQRSMVGITCWMATEVVRREPYGPKVDTWSLGIVGIEMAKGEAPYIRETSDRERIWKNHIVSCILLLQANYLIGKQGVPDLHKLRLPSGLCEFLGCCLQMDVHRRGSAVELLQVQGKVAATQTAVPC</sequence>
<keyword evidence="3" id="KW-0547">Nucleotide-binding</keyword>
<dbReference type="PANTHER" id="PTHR45832">
    <property type="entry name" value="SERINE/THREONINE-PROTEIN KINASE SAMKA-RELATED-RELATED"/>
    <property type="match status" value="1"/>
</dbReference>
<evidence type="ECO:0000313" key="7">
    <source>
        <dbReference type="Proteomes" id="UP000197619"/>
    </source>
</evidence>
<evidence type="ECO:0000256" key="2">
    <source>
        <dbReference type="ARBA" id="ARBA00012513"/>
    </source>
</evidence>
<feature type="domain" description="Protein kinase" evidence="5">
    <location>
        <begin position="1"/>
        <end position="301"/>
    </location>
</feature>
<gene>
    <name evidence="6" type="primary">PAK1_0</name>
    <name evidence="6" type="ORF">RLOC_00000525</name>
</gene>